<evidence type="ECO:0000256" key="1">
    <source>
        <dbReference type="SAM" id="MobiDB-lite"/>
    </source>
</evidence>
<feature type="region of interest" description="Disordered" evidence="1">
    <location>
        <begin position="152"/>
        <end position="175"/>
    </location>
</feature>
<feature type="compositionally biased region" description="Acidic residues" evidence="1">
    <location>
        <begin position="305"/>
        <end position="316"/>
    </location>
</feature>
<evidence type="ECO:0000313" key="3">
    <source>
        <dbReference type="Proteomes" id="UP001215712"/>
    </source>
</evidence>
<comment type="caution">
    <text evidence="2">The sequence shown here is derived from an EMBL/GenBank/DDBJ whole genome shotgun (WGS) entry which is preliminary data.</text>
</comment>
<organism evidence="2 3">
    <name type="scientific">Penicillium malachiteum</name>
    <dbReference type="NCBI Taxonomy" id="1324776"/>
    <lineage>
        <taxon>Eukaryota</taxon>
        <taxon>Fungi</taxon>
        <taxon>Dikarya</taxon>
        <taxon>Ascomycota</taxon>
        <taxon>Pezizomycotina</taxon>
        <taxon>Eurotiomycetes</taxon>
        <taxon>Eurotiomycetidae</taxon>
        <taxon>Eurotiales</taxon>
        <taxon>Aspergillaceae</taxon>
        <taxon>Penicillium</taxon>
    </lineage>
</organism>
<proteinExistence type="predicted"/>
<accession>A0AAD6N0A0</accession>
<reference evidence="2" key="1">
    <citation type="journal article" date="2023" name="IMA Fungus">
        <title>Comparative genomic study of the Penicillium genus elucidates a diverse pangenome and 15 lateral gene transfer events.</title>
        <authorList>
            <person name="Petersen C."/>
            <person name="Sorensen T."/>
            <person name="Nielsen M.R."/>
            <person name="Sondergaard T.E."/>
            <person name="Sorensen J.L."/>
            <person name="Fitzpatrick D.A."/>
            <person name="Frisvad J.C."/>
            <person name="Nielsen K.L."/>
        </authorList>
    </citation>
    <scope>NUCLEOTIDE SEQUENCE</scope>
    <source>
        <strain evidence="2">IBT 17514</strain>
    </source>
</reference>
<name>A0AAD6N0A0_9EURO</name>
<protein>
    <submittedName>
        <fullName evidence="2">Uncharacterized protein</fullName>
    </submittedName>
</protein>
<feature type="region of interest" description="Disordered" evidence="1">
    <location>
        <begin position="275"/>
        <end position="316"/>
    </location>
</feature>
<dbReference type="Proteomes" id="UP001215712">
    <property type="component" value="Unassembled WGS sequence"/>
</dbReference>
<sequence>MEQPPQRQYRVPLKVPLGKGLNRYKHYHVKKEYEVWEALHITKKEEKLFLRELVSETYRSFLEAEPTFKTECIFLRRSSHENVLRRMRELVDERGLPDCIFENGVDDDTISNNLWRALWMHAKVLHQEFTGVPYPGPEGNDHDEMKRRLAELKDDEDLAETNKSRPGHGPRYSTIPLGKRYRELEQMQSFGFSALTLESIPRKPTTWSFTRDQRKNDEGEACNPYEIPTKRLKVDDQSEEGMGRLLQRVKKSTAPGTRDKRDRFPVGVYGCVPRYLLGGQNEPEKARSEEAGPAETDPDVPMPDADLEEEQSDSEI</sequence>
<keyword evidence="3" id="KW-1185">Reference proteome</keyword>
<dbReference type="AlphaFoldDB" id="A0AAD6N0A0"/>
<dbReference type="EMBL" id="JAQJAN010000002">
    <property type="protein sequence ID" value="KAJ5738633.1"/>
    <property type="molecule type" value="Genomic_DNA"/>
</dbReference>
<reference evidence="2" key="2">
    <citation type="submission" date="2023-01" db="EMBL/GenBank/DDBJ databases">
        <authorList>
            <person name="Petersen C."/>
        </authorList>
    </citation>
    <scope>NUCLEOTIDE SEQUENCE</scope>
    <source>
        <strain evidence="2">IBT 17514</strain>
    </source>
</reference>
<gene>
    <name evidence="2" type="ORF">N7493_001788</name>
</gene>
<evidence type="ECO:0000313" key="2">
    <source>
        <dbReference type="EMBL" id="KAJ5738633.1"/>
    </source>
</evidence>